<organism evidence="2 3">
    <name type="scientific">Marinobacter nauticus</name>
    <name type="common">Marinobacter hydrocarbonoclasticus</name>
    <name type="synonym">Marinobacter aquaeolei</name>
    <dbReference type="NCBI Taxonomy" id="2743"/>
    <lineage>
        <taxon>Bacteria</taxon>
        <taxon>Pseudomonadati</taxon>
        <taxon>Pseudomonadota</taxon>
        <taxon>Gammaproteobacteria</taxon>
        <taxon>Pseudomonadales</taxon>
        <taxon>Marinobacteraceae</taxon>
        <taxon>Marinobacter</taxon>
    </lineage>
</organism>
<keyword evidence="4" id="KW-1185">Reference proteome</keyword>
<evidence type="ECO:0000313" key="3">
    <source>
        <dbReference type="Proteomes" id="UP000252795"/>
    </source>
</evidence>
<accession>A0A368UYR7</accession>
<gene>
    <name evidence="2" type="ORF">DET51_106103</name>
    <name evidence="1" type="ORF">DET64_106103</name>
</gene>
<comment type="caution">
    <text evidence="2">The sequence shown here is derived from an EMBL/GenBank/DDBJ whole genome shotgun (WGS) entry which is preliminary data.</text>
</comment>
<dbReference type="RefSeq" id="WP_011785833.1">
    <property type="nucleotide sequence ID" value="NZ_QNSA01000006.1"/>
</dbReference>
<evidence type="ECO:0000313" key="4">
    <source>
        <dbReference type="Proteomes" id="UP000253065"/>
    </source>
</evidence>
<dbReference type="SUPFAM" id="SSF53850">
    <property type="entry name" value="Periplasmic binding protein-like II"/>
    <property type="match status" value="1"/>
</dbReference>
<dbReference type="EMBL" id="QPJB01000006">
    <property type="protein sequence ID" value="RCW34067.1"/>
    <property type="molecule type" value="Genomic_DNA"/>
</dbReference>
<evidence type="ECO:0000313" key="1">
    <source>
        <dbReference type="EMBL" id="RBP73248.1"/>
    </source>
</evidence>
<dbReference type="OMA" id="FQTEYVY"/>
<evidence type="ECO:0000313" key="2">
    <source>
        <dbReference type="EMBL" id="RCW34067.1"/>
    </source>
</evidence>
<sequence length="233" mass="26514">MGRIPHWLAPVLIYFLTIPSLSGAVTDKTVYPVGVFEGIPREIGVENGSLVGRFADIYRCVFDRVEGNFQFIEMPLARILFQLEKGELAIGLPLVQTADRDQYADFGGRLFQTEYVYLFLEQYPPLRQVSGLRYAFVRRFIGNQFLQGDNASAVMVAEWKQAVDMVKLGRADIVVLPAVLIDHLMAGYEKPFYVRTAAWVDLSLYVSHRFGAGRLTPEFRKAVRDCESYDDRE</sequence>
<name>A0A368UYR7_MARNT</name>
<dbReference type="Gene3D" id="3.40.190.10">
    <property type="entry name" value="Periplasmic binding protein-like II"/>
    <property type="match status" value="2"/>
</dbReference>
<dbReference type="Proteomes" id="UP000252795">
    <property type="component" value="Unassembled WGS sequence"/>
</dbReference>
<dbReference type="EMBL" id="QNSA01000006">
    <property type="protein sequence ID" value="RBP73248.1"/>
    <property type="molecule type" value="Genomic_DNA"/>
</dbReference>
<proteinExistence type="predicted"/>
<dbReference type="AlphaFoldDB" id="A0A368UYR7"/>
<reference evidence="2 3" key="1">
    <citation type="submission" date="2018-07" db="EMBL/GenBank/DDBJ databases">
        <title>Freshwater and sediment microbial communities from various areas in North America, analyzing microbe dynamics in response to fracking.</title>
        <authorList>
            <person name="Lamendella R."/>
        </authorList>
    </citation>
    <scope>NUCLEOTIDE SEQUENCE [LARGE SCALE GENOMIC DNA]</scope>
    <source>
        <strain evidence="2 3">114E</strain>
        <strain evidence="1 4">114E_o</strain>
    </source>
</reference>
<protein>
    <submittedName>
        <fullName evidence="2">Extracellular solute-binding protein (Family 3)</fullName>
    </submittedName>
</protein>
<dbReference type="Proteomes" id="UP000253065">
    <property type="component" value="Unassembled WGS sequence"/>
</dbReference>